<dbReference type="Gene3D" id="2.60.200.20">
    <property type="match status" value="1"/>
</dbReference>
<sequence>MDASDVGRYGNLSLLKRLEPDTIIASYPIDEPEMTLGRDPSCSIRLYYPSVSATHCKIVFNEDNKAFVIVLGTNGVVIDDCPVFPTSEDGPPTTVPLPNNSTLDIHKKRFRFAYPPKHLRPALAALPPTPSAADTPGRRRKALRMSMIQSAHVFTPRPSTDPRANLRVLQSPLKAPFRAEAPQQLDDQEGKEDDIVLVESNHPLVVESDNDLVILDHVTVIDPPQSSSSYMSPSSVPQMPVPPQLWAPPRTPVRRPPRPSLHRAVLIRSAQRAEMRREMQREDEIEAEEVEESIVEGEQLAMEDVQEEDEDGEMQEYDEEIREGDEREHRRTPTSGWRKSLEAVKSGLGWAFRASSVEPRSSGDYQDNEGNEGEDRGEHDNQFVNGDDVEYQDEHDDFDHDTKDEPLGDTTGEIDEELALEDTVSSPVPTNRPLGRFMTPQASAHSRVGRPIKHVRYSIGAFTPGGLGNSVLGASGPRRVRVVEPWKVTELVVPSETSNAKEDEGAEVATVKMEDKHTTHTTPMKRERVSEEERRAIRERRRSALATPDTFFNGQVPGSRRTTLLPPSTPIIPSLFASTSTIPIKEDTLQSTFLSTATSDPHPTPAQPNDSTSVKKEHDVQEDTEVLLARMRQMVEGVKRRQGMEMAVETQRRVSLSPRKRGTFSLLAGQDDDEAGSEQEIEVIEEEDEDNEQHDDGFMDGENMAEAAVADDGDEEMEDLADGPTSSSLLPPKTPRMNDLRHFFSVPAEPSTPKFTGMRELFQQGPEAGTPQMDGVRQMFSQGRPREGMSDSALEGVGEMLATPVGWRMRTVPEPVNPDDERKDGSVEQEVVIPKPVRSRMVRGKAVAASSSVPRRTPRSTVHTKETTGSTLEAVAEDGVNANLLDAKGVRTVHRRTRMQTGESDQESAMLLPSKTRKTAIGDKPHEPRTTEPKSSTQKVASAVPNEDEADPAAKPIRRTRKATHSPPSVEDTADSAAKAVRRTRVTRTPVVPDPPSGPPAKPSTVKRGAKSKPLEEEDDEAGPTETVPAAAKVRRTARSRIPVGAIKEETDTPIIPPAPLAETRATAARSARGRRTPVPVLGSTSRSTTRSQRATTSAGKKAAAEESSGKSTPSAAEEGGEVVDKENTPEPQGEDEPAVGATGVRGGASNSKAAATVRTKATRSATRSRAVTEDQPAEGDVAPAAGTRTARTRVTTRRTAT</sequence>
<feature type="compositionally biased region" description="Low complexity" evidence="1">
    <location>
        <begin position="1062"/>
        <end position="1071"/>
    </location>
</feature>
<feature type="compositionally biased region" description="Pro residues" evidence="1">
    <location>
        <begin position="992"/>
        <end position="1002"/>
    </location>
</feature>
<dbReference type="RefSeq" id="XP_012184921.1">
    <property type="nucleotide sequence ID" value="XM_012329531.1"/>
</dbReference>
<dbReference type="STRING" id="599839.J4GFS1"/>
<dbReference type="HOGENOM" id="CLU_006497_1_0_1"/>
<feature type="region of interest" description="Disordered" evidence="1">
    <location>
        <begin position="889"/>
        <end position="1202"/>
    </location>
</feature>
<evidence type="ECO:0000256" key="1">
    <source>
        <dbReference type="SAM" id="MobiDB-lite"/>
    </source>
</evidence>
<feature type="compositionally biased region" description="Low complexity" evidence="1">
    <location>
        <begin position="1084"/>
        <end position="1102"/>
    </location>
</feature>
<dbReference type="SUPFAM" id="SSF49879">
    <property type="entry name" value="SMAD/FHA domain"/>
    <property type="match status" value="1"/>
</dbReference>
<feature type="compositionally biased region" description="Acidic residues" evidence="1">
    <location>
        <begin position="304"/>
        <end position="323"/>
    </location>
</feature>
<feature type="region of interest" description="Disordered" evidence="1">
    <location>
        <begin position="547"/>
        <end position="567"/>
    </location>
</feature>
<feature type="region of interest" description="Disordered" evidence="1">
    <location>
        <begin position="815"/>
        <end position="875"/>
    </location>
</feature>
<proteinExistence type="predicted"/>
<keyword evidence="4" id="KW-1185">Reference proteome</keyword>
<reference evidence="3 4" key="1">
    <citation type="journal article" date="2012" name="Appl. Environ. Microbiol.">
        <title>Short-read sequencing for genomic analysis of the brown rot fungus Fibroporia radiculosa.</title>
        <authorList>
            <person name="Tang J.D."/>
            <person name="Perkins A.D."/>
            <person name="Sonstegard T.S."/>
            <person name="Schroeder S.G."/>
            <person name="Burgess S.C."/>
            <person name="Diehl S.V."/>
        </authorList>
    </citation>
    <scope>NUCLEOTIDE SEQUENCE [LARGE SCALE GENOMIC DNA]</scope>
    <source>
        <strain evidence="3 4">TFFH 294</strain>
    </source>
</reference>
<accession>J4GFS1</accession>
<name>J4GFS1_9APHY</name>
<dbReference type="InterPro" id="IPR008984">
    <property type="entry name" value="SMAD_FHA_dom_sf"/>
</dbReference>
<feature type="region of interest" description="Disordered" evidence="1">
    <location>
        <begin position="712"/>
        <end position="733"/>
    </location>
</feature>
<dbReference type="PROSITE" id="PS50006">
    <property type="entry name" value="FHA_DOMAIN"/>
    <property type="match status" value="1"/>
</dbReference>
<dbReference type="InterPro" id="IPR000253">
    <property type="entry name" value="FHA_dom"/>
</dbReference>
<dbReference type="AlphaFoldDB" id="J4GFS1"/>
<feature type="region of interest" description="Disordered" evidence="1">
    <location>
        <begin position="304"/>
        <end position="449"/>
    </location>
</feature>
<gene>
    <name evidence="3" type="ORF">FIBRA_07867</name>
</gene>
<feature type="compositionally biased region" description="Basic and acidic residues" evidence="1">
    <location>
        <begin position="920"/>
        <end position="932"/>
    </location>
</feature>
<feature type="region of interest" description="Disordered" evidence="1">
    <location>
        <begin position="514"/>
        <end position="533"/>
    </location>
</feature>
<evidence type="ECO:0000313" key="4">
    <source>
        <dbReference type="Proteomes" id="UP000006352"/>
    </source>
</evidence>
<dbReference type="Pfam" id="PF00498">
    <property type="entry name" value="FHA"/>
    <property type="match status" value="1"/>
</dbReference>
<organism evidence="3 4">
    <name type="scientific">Fibroporia radiculosa</name>
    <dbReference type="NCBI Taxonomy" id="599839"/>
    <lineage>
        <taxon>Eukaryota</taxon>
        <taxon>Fungi</taxon>
        <taxon>Dikarya</taxon>
        <taxon>Basidiomycota</taxon>
        <taxon>Agaricomycotina</taxon>
        <taxon>Agaricomycetes</taxon>
        <taxon>Polyporales</taxon>
        <taxon>Fibroporiaceae</taxon>
        <taxon>Fibroporia</taxon>
    </lineage>
</organism>
<dbReference type="EMBL" id="HE797198">
    <property type="protein sequence ID" value="CCM05638.1"/>
    <property type="molecule type" value="Genomic_DNA"/>
</dbReference>
<dbReference type="CDD" id="cd22673">
    <property type="entry name" value="FHA_Ki67"/>
    <property type="match status" value="1"/>
</dbReference>
<feature type="compositionally biased region" description="Low complexity" evidence="1">
    <location>
        <begin position="1153"/>
        <end position="1170"/>
    </location>
</feature>
<dbReference type="SMART" id="SM00240">
    <property type="entry name" value="FHA"/>
    <property type="match status" value="1"/>
</dbReference>
<feature type="compositionally biased region" description="Low complexity" evidence="1">
    <location>
        <begin position="848"/>
        <end position="861"/>
    </location>
</feature>
<feature type="compositionally biased region" description="Acidic residues" evidence="1">
    <location>
        <begin position="387"/>
        <end position="396"/>
    </location>
</feature>
<feature type="compositionally biased region" description="Basic and acidic residues" evidence="1">
    <location>
        <begin position="397"/>
        <end position="406"/>
    </location>
</feature>
<feature type="domain" description="FHA" evidence="2">
    <location>
        <begin position="34"/>
        <end position="83"/>
    </location>
</feature>
<feature type="compositionally biased region" description="Basic residues" evidence="1">
    <location>
        <begin position="1191"/>
        <end position="1202"/>
    </location>
</feature>
<feature type="compositionally biased region" description="Polar residues" evidence="1">
    <location>
        <begin position="595"/>
        <end position="612"/>
    </location>
</feature>
<feature type="compositionally biased region" description="Acidic residues" evidence="1">
    <location>
        <begin position="712"/>
        <end position="721"/>
    </location>
</feature>
<protein>
    <recommendedName>
        <fullName evidence="2">FHA domain-containing protein</fullName>
    </recommendedName>
</protein>
<evidence type="ECO:0000259" key="2">
    <source>
        <dbReference type="PROSITE" id="PS50006"/>
    </source>
</evidence>
<dbReference type="OrthoDB" id="6288785at2759"/>
<dbReference type="PANTHER" id="PTHR35711:SF1">
    <property type="entry name" value="ECTODERMAL, ISOFORM F"/>
    <property type="match status" value="1"/>
</dbReference>
<feature type="region of interest" description="Disordered" evidence="1">
    <location>
        <begin position="595"/>
        <end position="620"/>
    </location>
</feature>
<dbReference type="InParanoid" id="J4GFS1"/>
<evidence type="ECO:0000313" key="3">
    <source>
        <dbReference type="EMBL" id="CCM05638.1"/>
    </source>
</evidence>
<dbReference type="GeneID" id="24100549"/>
<dbReference type="Proteomes" id="UP000006352">
    <property type="component" value="Unassembled WGS sequence"/>
</dbReference>
<dbReference type="PANTHER" id="PTHR35711">
    <property type="entry name" value="EXPRESSED PROTEIN"/>
    <property type="match status" value="1"/>
</dbReference>